<gene>
    <name evidence="2" type="ORF">SAMN04488122_1470</name>
</gene>
<dbReference type="CDD" id="cd12105">
    <property type="entry name" value="HmuY"/>
    <property type="match status" value="1"/>
</dbReference>
<proteinExistence type="predicted"/>
<evidence type="ECO:0000313" key="2">
    <source>
        <dbReference type="EMBL" id="SEW26385.1"/>
    </source>
</evidence>
<reference evidence="3" key="1">
    <citation type="submission" date="2016-10" db="EMBL/GenBank/DDBJ databases">
        <authorList>
            <person name="Varghese N."/>
            <person name="Submissions S."/>
        </authorList>
    </citation>
    <scope>NUCLEOTIDE SEQUENCE [LARGE SCALE GENOMIC DNA]</scope>
    <source>
        <strain evidence="3">DSM 3695</strain>
    </source>
</reference>
<accession>A0A1I0QGX1</accession>
<keyword evidence="3" id="KW-1185">Reference proteome</keyword>
<dbReference type="InterPro" id="IPR025921">
    <property type="entry name" value="HmuY"/>
</dbReference>
<name>A0A1I0QGX1_9BACT</name>
<dbReference type="AlphaFoldDB" id="A0A1I0QGX1"/>
<dbReference type="Pfam" id="PF14064">
    <property type="entry name" value="HmuY"/>
    <property type="match status" value="1"/>
</dbReference>
<feature type="signal peptide" evidence="1">
    <location>
        <begin position="1"/>
        <end position="21"/>
    </location>
</feature>
<dbReference type="STRING" id="29529.SAMN04488122_1470"/>
<dbReference type="RefSeq" id="WP_089892507.1">
    <property type="nucleotide sequence ID" value="NZ_FOJG01000001.1"/>
</dbReference>
<keyword evidence="1" id="KW-0732">Signal</keyword>
<evidence type="ECO:0000313" key="3">
    <source>
        <dbReference type="Proteomes" id="UP000199310"/>
    </source>
</evidence>
<protein>
    <submittedName>
        <fullName evidence="2">HmuY protein</fullName>
    </submittedName>
</protein>
<evidence type="ECO:0000256" key="1">
    <source>
        <dbReference type="SAM" id="SignalP"/>
    </source>
</evidence>
<organism evidence="2 3">
    <name type="scientific">Chitinophaga arvensicola</name>
    <dbReference type="NCBI Taxonomy" id="29529"/>
    <lineage>
        <taxon>Bacteria</taxon>
        <taxon>Pseudomonadati</taxon>
        <taxon>Bacteroidota</taxon>
        <taxon>Chitinophagia</taxon>
        <taxon>Chitinophagales</taxon>
        <taxon>Chitinophagaceae</taxon>
        <taxon>Chitinophaga</taxon>
    </lineage>
</organism>
<dbReference type="OrthoDB" id="1190814at2"/>
<feature type="chain" id="PRO_5011520534" evidence="1">
    <location>
        <begin position="22"/>
        <end position="259"/>
    </location>
</feature>
<dbReference type="Proteomes" id="UP000199310">
    <property type="component" value="Unassembled WGS sequence"/>
</dbReference>
<dbReference type="PROSITE" id="PS51257">
    <property type="entry name" value="PROKAR_LIPOPROTEIN"/>
    <property type="match status" value="1"/>
</dbReference>
<sequence>MKFTFPIAVAVVCLLAACSKSNDDKTPPEVNPPAGEVVKTGVYTINNMVADTSATSAINAATIYYSLEYNKIIPASQAQTANWDIAFTGIYNSSIAPNNGKAPNSPGFGGPGQGAVYLVLDKDAEAAFDPVKLQPVKIPIAANLFDVSFNAVKTVTIPETDFVSNDYIGLDHFMGTGNGYAYYDFYGALFPGNTKKTHIVYTLPRTVLVKTAKGKYAKLQITSVYKDSPADPNRDNKTGYMSFRYAIQMDGSKQLDISK</sequence>
<dbReference type="EMBL" id="FOJG01000001">
    <property type="protein sequence ID" value="SEW26385.1"/>
    <property type="molecule type" value="Genomic_DNA"/>
</dbReference>